<comment type="miscellaneous">
    <text evidence="8">This enzyme catalyzes only one turnover and therefore is not strictly catalytic. According to one definition, an enzyme is a biocatalyst that acts repeatedly and over many reaction cycles.</text>
</comment>
<dbReference type="Pfam" id="PF01035">
    <property type="entry name" value="DNA_binding_1"/>
    <property type="match status" value="1"/>
</dbReference>
<sequence>MISHRLIASPLGDILLRADGARLTGAYFSGQKYHPAGVVPTAAPPAASARLFEQAADELADYFRAGAPRFTVPLGLVGSPFQRRVWQALLAIAPGSTRTYGEIARELGLAAGHARAVGGAVGRNPLSVLVPCHRVLGADGSLTGYAGGVERKRFLLRLEADAAAARSPLLHAAALAAA</sequence>
<dbReference type="NCBIfam" id="TIGR00589">
    <property type="entry name" value="ogt"/>
    <property type="match status" value="1"/>
</dbReference>
<feature type="active site" description="Nucleophile; methyl group acceptor" evidence="8">
    <location>
        <position position="132"/>
    </location>
</feature>
<evidence type="ECO:0000256" key="5">
    <source>
        <dbReference type="ARBA" id="ARBA00022763"/>
    </source>
</evidence>
<evidence type="ECO:0000256" key="7">
    <source>
        <dbReference type="ARBA" id="ARBA00049348"/>
    </source>
</evidence>
<keyword evidence="3 8" id="KW-0489">Methyltransferase</keyword>
<keyword evidence="4 8" id="KW-0808">Transferase</keyword>
<dbReference type="RefSeq" id="WP_071017497.1">
    <property type="nucleotide sequence ID" value="NZ_CP017755.1"/>
</dbReference>
<dbReference type="SUPFAM" id="SSF46767">
    <property type="entry name" value="Methylated DNA-protein cysteine methyltransferase, C-terminal domain"/>
    <property type="match status" value="1"/>
</dbReference>
<dbReference type="EC" id="2.1.1.63" evidence="8"/>
<dbReference type="GO" id="GO:0008168">
    <property type="term" value="F:methyltransferase activity"/>
    <property type="evidence" value="ECO:0007669"/>
    <property type="project" value="UniProtKB-KW"/>
</dbReference>
<dbReference type="Gene3D" id="1.10.10.10">
    <property type="entry name" value="Winged helix-like DNA-binding domain superfamily/Winged helix DNA-binding domain"/>
    <property type="match status" value="1"/>
</dbReference>
<evidence type="ECO:0000259" key="10">
    <source>
        <dbReference type="Pfam" id="PF02870"/>
    </source>
</evidence>
<comment type="function">
    <text evidence="8">Involved in the cellular defense against the biological effects of O6-methylguanine (O6-MeG) and O4-methylthymine (O4-MeT) in DNA. Repairs the methylated nucleobase in DNA by stoichiometrically transferring the methyl group to a cysteine residue in the enzyme. This is a suicide reaction: the enzyme is irreversibly inactivated.</text>
</comment>
<evidence type="ECO:0000313" key="12">
    <source>
        <dbReference type="Proteomes" id="UP000177515"/>
    </source>
</evidence>
<dbReference type="InterPro" id="IPR001497">
    <property type="entry name" value="MethylDNA_cys_MeTrfase_AS"/>
</dbReference>
<evidence type="ECO:0000256" key="6">
    <source>
        <dbReference type="ARBA" id="ARBA00023204"/>
    </source>
</evidence>
<name>A0ABN4TMA8_9BURK</name>
<dbReference type="PANTHER" id="PTHR10815:SF5">
    <property type="entry name" value="METHYLATED-DNA--PROTEIN-CYSTEINE METHYLTRANSFERASE"/>
    <property type="match status" value="1"/>
</dbReference>
<feature type="domain" description="Methylguanine DNA methyltransferase ribonuclease-like" evidence="10">
    <location>
        <begin position="4"/>
        <end position="74"/>
    </location>
</feature>
<dbReference type="PROSITE" id="PS00374">
    <property type="entry name" value="MGMT"/>
    <property type="match status" value="1"/>
</dbReference>
<dbReference type="HAMAP" id="MF_00772">
    <property type="entry name" value="OGT"/>
    <property type="match status" value="1"/>
</dbReference>
<evidence type="ECO:0000313" key="11">
    <source>
        <dbReference type="EMBL" id="AOZ08369.1"/>
    </source>
</evidence>
<comment type="subcellular location">
    <subcellularLocation>
        <location evidence="8">Cytoplasm</location>
    </subcellularLocation>
</comment>
<accession>A0ABN4TMA8</accession>
<comment type="catalytic activity">
    <reaction evidence="1 8">
        <text>a 4-O-methyl-thymidine in DNA + L-cysteinyl-[protein] = a thymidine in DNA + S-methyl-L-cysteinyl-[protein]</text>
        <dbReference type="Rhea" id="RHEA:53428"/>
        <dbReference type="Rhea" id="RHEA-COMP:10131"/>
        <dbReference type="Rhea" id="RHEA-COMP:10132"/>
        <dbReference type="Rhea" id="RHEA-COMP:13555"/>
        <dbReference type="Rhea" id="RHEA-COMP:13556"/>
        <dbReference type="ChEBI" id="CHEBI:29950"/>
        <dbReference type="ChEBI" id="CHEBI:82612"/>
        <dbReference type="ChEBI" id="CHEBI:137386"/>
        <dbReference type="ChEBI" id="CHEBI:137387"/>
        <dbReference type="EC" id="2.1.1.63"/>
    </reaction>
</comment>
<dbReference type="InterPro" id="IPR023546">
    <property type="entry name" value="MGMT"/>
</dbReference>
<keyword evidence="2 8" id="KW-0963">Cytoplasm</keyword>
<reference evidence="11 12" key="1">
    <citation type="submission" date="2016-10" db="EMBL/GenBank/DDBJ databases">
        <title>Complete genome sequences of three Cupriavidus strains isolated from various Malaysian environments.</title>
        <authorList>
            <person name="Abdullah A.A.-A."/>
            <person name="Shafie N.A.H."/>
            <person name="Lau N.S."/>
        </authorList>
    </citation>
    <scope>NUCLEOTIDE SEQUENCE [LARGE SCALE GENOMIC DNA]</scope>
    <source>
        <strain evidence="11 12">USMAA1020</strain>
    </source>
</reference>
<dbReference type="Proteomes" id="UP000177515">
    <property type="component" value="Chromosome 2"/>
</dbReference>
<keyword evidence="5 8" id="KW-0227">DNA damage</keyword>
<dbReference type="Pfam" id="PF02870">
    <property type="entry name" value="Methyltransf_1N"/>
    <property type="match status" value="1"/>
</dbReference>
<comment type="similarity">
    <text evidence="8">Belongs to the MGMT family.</text>
</comment>
<dbReference type="EMBL" id="CP017755">
    <property type="protein sequence ID" value="AOZ08369.1"/>
    <property type="molecule type" value="Genomic_DNA"/>
</dbReference>
<dbReference type="InterPro" id="IPR008332">
    <property type="entry name" value="MethylG_MeTrfase_N"/>
</dbReference>
<dbReference type="PANTHER" id="PTHR10815">
    <property type="entry name" value="METHYLATED-DNA--PROTEIN-CYSTEINE METHYLTRANSFERASE"/>
    <property type="match status" value="1"/>
</dbReference>
<evidence type="ECO:0000256" key="1">
    <source>
        <dbReference type="ARBA" id="ARBA00001286"/>
    </source>
</evidence>
<dbReference type="InterPro" id="IPR036631">
    <property type="entry name" value="MGMT_N_sf"/>
</dbReference>
<evidence type="ECO:0000256" key="4">
    <source>
        <dbReference type="ARBA" id="ARBA00022679"/>
    </source>
</evidence>
<dbReference type="Gene3D" id="3.30.160.70">
    <property type="entry name" value="Methylated DNA-protein cysteine methyltransferase domain"/>
    <property type="match status" value="1"/>
</dbReference>
<dbReference type="SUPFAM" id="SSF53155">
    <property type="entry name" value="Methylated DNA-protein cysteine methyltransferase domain"/>
    <property type="match status" value="1"/>
</dbReference>
<keyword evidence="6 8" id="KW-0234">DNA repair</keyword>
<evidence type="ECO:0000259" key="9">
    <source>
        <dbReference type="Pfam" id="PF01035"/>
    </source>
</evidence>
<dbReference type="CDD" id="cd06445">
    <property type="entry name" value="ATase"/>
    <property type="match status" value="1"/>
</dbReference>
<evidence type="ECO:0000256" key="3">
    <source>
        <dbReference type="ARBA" id="ARBA00022603"/>
    </source>
</evidence>
<proteinExistence type="inferred from homology"/>
<comment type="catalytic activity">
    <reaction evidence="7 8">
        <text>a 6-O-methyl-2'-deoxyguanosine in DNA + L-cysteinyl-[protein] = S-methyl-L-cysteinyl-[protein] + a 2'-deoxyguanosine in DNA</text>
        <dbReference type="Rhea" id="RHEA:24000"/>
        <dbReference type="Rhea" id="RHEA-COMP:10131"/>
        <dbReference type="Rhea" id="RHEA-COMP:10132"/>
        <dbReference type="Rhea" id="RHEA-COMP:11367"/>
        <dbReference type="Rhea" id="RHEA-COMP:11368"/>
        <dbReference type="ChEBI" id="CHEBI:29950"/>
        <dbReference type="ChEBI" id="CHEBI:82612"/>
        <dbReference type="ChEBI" id="CHEBI:85445"/>
        <dbReference type="ChEBI" id="CHEBI:85448"/>
        <dbReference type="EC" id="2.1.1.63"/>
    </reaction>
</comment>
<evidence type="ECO:0000256" key="8">
    <source>
        <dbReference type="HAMAP-Rule" id="MF_00772"/>
    </source>
</evidence>
<gene>
    <name evidence="11" type="ORF">BKK80_20570</name>
</gene>
<feature type="domain" description="Methylated-DNA-[protein]-cysteine S-methyltransferase DNA binding" evidence="9">
    <location>
        <begin position="80"/>
        <end position="160"/>
    </location>
</feature>
<evidence type="ECO:0000256" key="2">
    <source>
        <dbReference type="ARBA" id="ARBA00022490"/>
    </source>
</evidence>
<dbReference type="GO" id="GO:0032259">
    <property type="term" value="P:methylation"/>
    <property type="evidence" value="ECO:0007669"/>
    <property type="project" value="UniProtKB-KW"/>
</dbReference>
<dbReference type="InterPro" id="IPR036217">
    <property type="entry name" value="MethylDNA_cys_MeTrfase_DNAb"/>
</dbReference>
<protein>
    <recommendedName>
        <fullName evidence="8">Methylated-DNA--protein-cysteine methyltransferase</fullName>
        <ecNumber evidence="8">2.1.1.63</ecNumber>
    </recommendedName>
    <alternativeName>
        <fullName evidence="8">6-O-methylguanine-DNA methyltransferase</fullName>
        <shortName evidence="8">MGMT</shortName>
    </alternativeName>
    <alternativeName>
        <fullName evidence="8">O-6-methylguanine-DNA-alkyltransferase</fullName>
    </alternativeName>
</protein>
<organism evidence="11 12">
    <name type="scientific">Cupriavidus malaysiensis</name>
    <dbReference type="NCBI Taxonomy" id="367825"/>
    <lineage>
        <taxon>Bacteria</taxon>
        <taxon>Pseudomonadati</taxon>
        <taxon>Pseudomonadota</taxon>
        <taxon>Betaproteobacteria</taxon>
        <taxon>Burkholderiales</taxon>
        <taxon>Burkholderiaceae</taxon>
        <taxon>Cupriavidus</taxon>
    </lineage>
</organism>
<dbReference type="InterPro" id="IPR036388">
    <property type="entry name" value="WH-like_DNA-bd_sf"/>
</dbReference>
<dbReference type="InterPro" id="IPR014048">
    <property type="entry name" value="MethylDNA_cys_MeTrfase_DNA-bd"/>
</dbReference>
<keyword evidence="12" id="KW-1185">Reference proteome</keyword>